<dbReference type="Pfam" id="PF17111">
    <property type="entry name" value="PigL_N"/>
    <property type="match status" value="1"/>
</dbReference>
<feature type="domain" description="Azaphilone pigments biosynthesis cluster protein L N-terminal" evidence="2">
    <location>
        <begin position="2"/>
        <end position="210"/>
    </location>
</feature>
<sequence length="416" mass="45419">MAEPIGVVSGILTLAVFAFKSGVKLRDEIASFKSLPSQARELLTELTGLVLVLQKLSETGNLGLDVDLSALKMTLGQCQQAFENVRTELQSCFAKSGSDRTSFRGWLKLKCSSGDGIAGFRQELIGYKSTINVALSFANLLASSASTEAIQACRDSIATSTMDLEAHLEDILQKLDSLAIPAIADPNPDAVMHRHMETERLNTEKALQFCSALSNQLEQIQAEFHAIQDPESTSGMLFGEGLDGCMHHMRFTLAHLERHQKNVRERLDTDSNATSKEGQASFDKLQNDAKALRRCLAFCSDVDTYVETQISNIENHAEGDDTIQFMVSTDGKPLNGKNHGKGQRQKQAGGHLDNKSLQQMSQDFKSIALYQTGRTESDLERSTSKSGEDPASSSSKPPFGDRHGPGFTLVKTRPSC</sequence>
<evidence type="ECO:0000256" key="1">
    <source>
        <dbReference type="SAM" id="MobiDB-lite"/>
    </source>
</evidence>
<protein>
    <recommendedName>
        <fullName evidence="2">Azaphilone pigments biosynthesis cluster protein L N-terminal domain-containing protein</fullName>
    </recommendedName>
</protein>
<accession>A0A8H4X762</accession>
<feature type="compositionally biased region" description="Basic and acidic residues" evidence="1">
    <location>
        <begin position="375"/>
        <end position="388"/>
    </location>
</feature>
<proteinExistence type="predicted"/>
<reference evidence="3" key="2">
    <citation type="submission" date="2020-05" db="EMBL/GenBank/DDBJ databases">
        <authorList>
            <person name="Kim H.-S."/>
            <person name="Proctor R.H."/>
            <person name="Brown D.W."/>
        </authorList>
    </citation>
    <scope>NUCLEOTIDE SEQUENCE</scope>
    <source>
        <strain evidence="3">NRRL 20472</strain>
    </source>
</reference>
<dbReference type="OrthoDB" id="428260at2759"/>
<evidence type="ECO:0000313" key="4">
    <source>
        <dbReference type="Proteomes" id="UP000622797"/>
    </source>
</evidence>
<feature type="region of interest" description="Disordered" evidence="1">
    <location>
        <begin position="370"/>
        <end position="416"/>
    </location>
</feature>
<dbReference type="Proteomes" id="UP000622797">
    <property type="component" value="Unassembled WGS sequence"/>
</dbReference>
<comment type="caution">
    <text evidence="3">The sequence shown here is derived from an EMBL/GenBank/DDBJ whole genome shotgun (WGS) entry which is preliminary data.</text>
</comment>
<dbReference type="EMBL" id="JABEXW010000468">
    <property type="protein sequence ID" value="KAF4963511.1"/>
    <property type="molecule type" value="Genomic_DNA"/>
</dbReference>
<dbReference type="AlphaFoldDB" id="A0A8H4X762"/>
<organism evidence="3 4">
    <name type="scientific">Fusarium sarcochroum</name>
    <dbReference type="NCBI Taxonomy" id="1208366"/>
    <lineage>
        <taxon>Eukaryota</taxon>
        <taxon>Fungi</taxon>
        <taxon>Dikarya</taxon>
        <taxon>Ascomycota</taxon>
        <taxon>Pezizomycotina</taxon>
        <taxon>Sordariomycetes</taxon>
        <taxon>Hypocreomycetidae</taxon>
        <taxon>Hypocreales</taxon>
        <taxon>Nectriaceae</taxon>
        <taxon>Fusarium</taxon>
        <taxon>Fusarium lateritium species complex</taxon>
    </lineage>
</organism>
<evidence type="ECO:0000259" key="2">
    <source>
        <dbReference type="Pfam" id="PF17111"/>
    </source>
</evidence>
<evidence type="ECO:0000313" key="3">
    <source>
        <dbReference type="EMBL" id="KAF4963511.1"/>
    </source>
</evidence>
<name>A0A8H4X762_9HYPO</name>
<reference evidence="3" key="1">
    <citation type="journal article" date="2020" name="BMC Genomics">
        <title>Correction to: Identification and distribution of gene clusters required for synthesis of sphingolipid metabolism inhibitors in diverse species of the filamentous fungus Fusarium.</title>
        <authorList>
            <person name="Kim H.S."/>
            <person name="Lohmar J.M."/>
            <person name="Busman M."/>
            <person name="Brown D.W."/>
            <person name="Naumann T.A."/>
            <person name="Divon H.H."/>
            <person name="Lysoe E."/>
            <person name="Uhlig S."/>
            <person name="Proctor R.H."/>
        </authorList>
    </citation>
    <scope>NUCLEOTIDE SEQUENCE</scope>
    <source>
        <strain evidence="3">NRRL 20472</strain>
    </source>
</reference>
<gene>
    <name evidence="3" type="ORF">FSARC_8490</name>
</gene>
<keyword evidence="4" id="KW-1185">Reference proteome</keyword>
<dbReference type="InterPro" id="IPR031348">
    <property type="entry name" value="PigL_N"/>
</dbReference>
<feature type="region of interest" description="Disordered" evidence="1">
    <location>
        <begin position="327"/>
        <end position="350"/>
    </location>
</feature>